<dbReference type="SUPFAM" id="SSF109854">
    <property type="entry name" value="DinB/YfiT-like putative metalloenzymes"/>
    <property type="match status" value="1"/>
</dbReference>
<protein>
    <submittedName>
        <fullName evidence="1">DUF664 domain-containing protein</fullName>
    </submittedName>
</protein>
<organism evidence="1 2">
    <name type="scientific">Nocardioides marmotae</name>
    <dbReference type="NCBI Taxonomy" id="2663857"/>
    <lineage>
        <taxon>Bacteria</taxon>
        <taxon>Bacillati</taxon>
        <taxon>Actinomycetota</taxon>
        <taxon>Actinomycetes</taxon>
        <taxon>Propionibacteriales</taxon>
        <taxon>Nocardioidaceae</taxon>
        <taxon>Nocardioides</taxon>
    </lineage>
</organism>
<reference evidence="1 2" key="1">
    <citation type="submission" date="2019-10" db="EMBL/GenBank/DDBJ databases">
        <title>Nocardioides novel species isolated from the excrement of Marmot.</title>
        <authorList>
            <person name="Zhang G."/>
        </authorList>
    </citation>
    <scope>NUCLEOTIDE SEQUENCE [LARGE SCALE GENOMIC DNA]</scope>
    <source>
        <strain evidence="2">zg-579</strain>
    </source>
</reference>
<dbReference type="InterPro" id="IPR034660">
    <property type="entry name" value="DinB/YfiT-like"/>
</dbReference>
<dbReference type="RefSeq" id="WP_154613881.1">
    <property type="nucleotide sequence ID" value="NZ_CP053660.1"/>
</dbReference>
<accession>A0A6I3J7P0</accession>
<evidence type="ECO:0000313" key="2">
    <source>
        <dbReference type="Proteomes" id="UP000433406"/>
    </source>
</evidence>
<keyword evidence="2" id="KW-1185">Reference proteome</keyword>
<dbReference type="Pfam" id="PF04978">
    <property type="entry name" value="MST"/>
    <property type="match status" value="1"/>
</dbReference>
<dbReference type="AlphaFoldDB" id="A0A6I3J7P0"/>
<name>A0A6I3J7P0_9ACTN</name>
<dbReference type="Gene3D" id="1.20.120.450">
    <property type="entry name" value="dinb family like domain"/>
    <property type="match status" value="1"/>
</dbReference>
<dbReference type="Proteomes" id="UP000433406">
    <property type="component" value="Unassembled WGS sequence"/>
</dbReference>
<proteinExistence type="predicted"/>
<comment type="caution">
    <text evidence="1">The sequence shown here is derived from an EMBL/GenBank/DDBJ whole genome shotgun (WGS) entry which is preliminary data.</text>
</comment>
<dbReference type="InterPro" id="IPR007061">
    <property type="entry name" value="MST-like"/>
</dbReference>
<gene>
    <name evidence="1" type="ORF">GGQ22_03450</name>
</gene>
<dbReference type="EMBL" id="WLCI01000003">
    <property type="protein sequence ID" value="MTB94129.1"/>
    <property type="molecule type" value="Genomic_DNA"/>
</dbReference>
<evidence type="ECO:0000313" key="1">
    <source>
        <dbReference type="EMBL" id="MTB94129.1"/>
    </source>
</evidence>
<sequence>MSGPTQSGDERTLLLAFLDEQRAIVRRKCSGLGAEQLDTPLPPSDMTLGGLLKHLAYVESWWTTGVLLGRDQGEPWDSVDWSADGDWDWHSAREDSPEQLWELYEREVARADEVIAGAALDDPSARANARTGERPSLRWILLHLIEEYARHAGHADLIRESIDGQTDA</sequence>